<gene>
    <name evidence="1" type="ORF">DWX70_04040</name>
</gene>
<dbReference type="GO" id="GO:0005829">
    <property type="term" value="C:cytosol"/>
    <property type="evidence" value="ECO:0007669"/>
    <property type="project" value="TreeGrafter"/>
</dbReference>
<dbReference type="SUPFAM" id="SSF51197">
    <property type="entry name" value="Clavaminate synthase-like"/>
    <property type="match status" value="1"/>
</dbReference>
<dbReference type="NCBIfam" id="TIGR00022">
    <property type="entry name" value="YhcH/YjgK/YiaL family protein"/>
    <property type="match status" value="1"/>
</dbReference>
<dbReference type="PANTHER" id="PTHR34986:SF1">
    <property type="entry name" value="PROTEIN YIAL"/>
    <property type="match status" value="1"/>
</dbReference>
<organism evidence="1 2">
    <name type="scientific">Bacteroides ovatus</name>
    <dbReference type="NCBI Taxonomy" id="28116"/>
    <lineage>
        <taxon>Bacteria</taxon>
        <taxon>Pseudomonadati</taxon>
        <taxon>Bacteroidota</taxon>
        <taxon>Bacteroidia</taxon>
        <taxon>Bacteroidales</taxon>
        <taxon>Bacteroidaceae</taxon>
        <taxon>Bacteroides</taxon>
    </lineage>
</organism>
<dbReference type="Pfam" id="PF04074">
    <property type="entry name" value="DUF386"/>
    <property type="match status" value="1"/>
</dbReference>
<protein>
    <submittedName>
        <fullName evidence="1">DUF386 domain-containing protein</fullName>
    </submittedName>
</protein>
<dbReference type="InterPro" id="IPR037012">
    <property type="entry name" value="NanQ/TabA/YiaL_sf"/>
</dbReference>
<dbReference type="PANTHER" id="PTHR34986">
    <property type="entry name" value="EVOLVED BETA-GALACTOSIDASE SUBUNIT BETA"/>
    <property type="match status" value="1"/>
</dbReference>
<dbReference type="AlphaFoldDB" id="A0A395W3K3"/>
<comment type="caution">
    <text evidence="1">The sequence shown here is derived from an EMBL/GenBank/DDBJ whole genome shotgun (WGS) entry which is preliminary data.</text>
</comment>
<dbReference type="InterPro" id="IPR004375">
    <property type="entry name" value="NanQ/TabA/YiaL"/>
</dbReference>
<evidence type="ECO:0000313" key="2">
    <source>
        <dbReference type="Proteomes" id="UP000266492"/>
    </source>
</evidence>
<sequence length="190" mass="21908">MIITMTCSCGNPKKKAETITSDTDSTEVDWKYGWPIVASPTLDMNALKKHQAQYPERWKATFEYLKSTELSKLTPGEYEIIGRDIYAIVSEYAPKEETECNFEAHRKYIDLQYLINGKEKMGVTTLDKVVPVCEYDEKKDIVFFKPDAPAIYEVATPVFFYVFFPKDAHRPSIKEEDGMIVKKIVIKIKI</sequence>
<dbReference type="Gene3D" id="2.60.120.370">
    <property type="entry name" value="YhcH/YjgK/YiaL"/>
    <property type="match status" value="1"/>
</dbReference>
<proteinExistence type="predicted"/>
<name>A0A395W3K3_BACOV</name>
<reference evidence="1 2" key="1">
    <citation type="submission" date="2018-08" db="EMBL/GenBank/DDBJ databases">
        <title>A genome reference for cultivated species of the human gut microbiota.</title>
        <authorList>
            <person name="Zou Y."/>
            <person name="Xue W."/>
            <person name="Luo G."/>
        </authorList>
    </citation>
    <scope>NUCLEOTIDE SEQUENCE [LARGE SCALE GENOMIC DNA]</scope>
    <source>
        <strain evidence="1 2">AF20-9LB</strain>
    </source>
</reference>
<dbReference type="EMBL" id="QRVZ01000002">
    <property type="protein sequence ID" value="RGS87716.1"/>
    <property type="molecule type" value="Genomic_DNA"/>
</dbReference>
<dbReference type="Proteomes" id="UP000266492">
    <property type="component" value="Unassembled WGS sequence"/>
</dbReference>
<evidence type="ECO:0000313" key="1">
    <source>
        <dbReference type="EMBL" id="RGS87716.1"/>
    </source>
</evidence>
<accession>A0A395W3K3</accession>